<dbReference type="EMBL" id="AUZM01000058">
    <property type="protein sequence ID" value="ERT05410.1"/>
    <property type="molecule type" value="Genomic_DNA"/>
</dbReference>
<reference evidence="1 2" key="1">
    <citation type="journal article" date="2013" name="Front. Microbiol.">
        <title>Comparative genomic analyses of the cyanobacterium, Lyngbya aestuarii BL J, a powerful hydrogen producer.</title>
        <authorList>
            <person name="Kothari A."/>
            <person name="Vaughn M."/>
            <person name="Garcia-Pichel F."/>
        </authorList>
    </citation>
    <scope>NUCLEOTIDE SEQUENCE [LARGE SCALE GENOMIC DNA]</scope>
    <source>
        <strain evidence="1 2">BL J</strain>
    </source>
</reference>
<keyword evidence="2" id="KW-1185">Reference proteome</keyword>
<dbReference type="AlphaFoldDB" id="U7QEF2"/>
<evidence type="ECO:0000313" key="1">
    <source>
        <dbReference type="EMBL" id="ERT05410.1"/>
    </source>
</evidence>
<accession>U7QEF2</accession>
<organism evidence="1 2">
    <name type="scientific">Lyngbya aestuarii BL J</name>
    <dbReference type="NCBI Taxonomy" id="1348334"/>
    <lineage>
        <taxon>Bacteria</taxon>
        <taxon>Bacillati</taxon>
        <taxon>Cyanobacteriota</taxon>
        <taxon>Cyanophyceae</taxon>
        <taxon>Oscillatoriophycideae</taxon>
        <taxon>Oscillatoriales</taxon>
        <taxon>Microcoleaceae</taxon>
        <taxon>Lyngbya</taxon>
    </lineage>
</organism>
<comment type="caution">
    <text evidence="1">The sequence shown here is derived from an EMBL/GenBank/DDBJ whole genome shotgun (WGS) entry which is preliminary data.</text>
</comment>
<protein>
    <submittedName>
        <fullName evidence="1">Sporulation related domain protein</fullName>
    </submittedName>
</protein>
<evidence type="ECO:0000313" key="2">
    <source>
        <dbReference type="Proteomes" id="UP000017127"/>
    </source>
</evidence>
<dbReference type="Proteomes" id="UP000017127">
    <property type="component" value="Unassembled WGS sequence"/>
</dbReference>
<name>U7QEF2_9CYAN</name>
<gene>
    <name evidence="1" type="ORF">M595_4615</name>
</gene>
<proteinExistence type="predicted"/>
<sequence>MQTPLTLILLLLGTCITAISPGFAQEERYGVYVNSDSVFLLEVVQQVQPGAVIRRYRNRRIIDAGIYFRESEAERVVEDLQAVGVDAQITDFEDEKEFTGIITAFPPVVSLPTEEEEPIKTNIPPIYVFPEGSLGLYQVFVSLNDAALFEVLKVAPYAEVKEYQGKLIIQAGSFLNLGNAQQLVDELTWRGISSEIIQSLRELQLWVAIQPEIPTTQVTSTPANPGGGYGLSQTNRYFVLIPTQPADLNIVANDVVALGAPEQSVIVQDLEVDPFVAVGPFSSETLAEEWESYFIDAGIPGAQVYFGK</sequence>